<dbReference type="AlphaFoldDB" id="A0A8H5LHK7"/>
<dbReference type="SMART" id="SM00028">
    <property type="entry name" value="TPR"/>
    <property type="match status" value="1"/>
</dbReference>
<evidence type="ECO:0000256" key="2">
    <source>
        <dbReference type="PROSITE-ProRule" id="PRU00339"/>
    </source>
</evidence>
<dbReference type="Gene3D" id="1.25.40.10">
    <property type="entry name" value="Tetratricopeptide repeat domain"/>
    <property type="match status" value="1"/>
</dbReference>
<gene>
    <name evidence="4" type="ORF">D9758_005938</name>
</gene>
<dbReference type="SUPFAM" id="SSF52833">
    <property type="entry name" value="Thioredoxin-like"/>
    <property type="match status" value="1"/>
</dbReference>
<dbReference type="GO" id="GO:0006950">
    <property type="term" value="P:response to stress"/>
    <property type="evidence" value="ECO:0007669"/>
    <property type="project" value="UniProtKB-ARBA"/>
</dbReference>
<name>A0A8H5LHK7_9AGAR</name>
<dbReference type="InterPro" id="IPR019734">
    <property type="entry name" value="TPR_rpt"/>
</dbReference>
<keyword evidence="2" id="KW-0802">TPR repeat</keyword>
<feature type="repeat" description="TPR" evidence="2">
    <location>
        <begin position="136"/>
        <end position="169"/>
    </location>
</feature>
<dbReference type="SUPFAM" id="SSF48452">
    <property type="entry name" value="TPR-like"/>
    <property type="match status" value="1"/>
</dbReference>
<evidence type="ECO:0000256" key="1">
    <source>
        <dbReference type="ARBA" id="ARBA00023157"/>
    </source>
</evidence>
<sequence>MSKAPIEISSVSEWNTTLRAAKAAGETVIVDFHAQWCGPCKQIAPIYSSFASQYPFTHFLRIDVDGPGTKPIAAKYQISAMPTFIVIKPTSEDPNAKTGQVVETLRGADPQGLRRIIAAHASHAYAPNSALPSAEAEEEKKKGNQAFAENMYAEAIEAYTRAIELAPKSGVLHANRALAYVKLIQSGEPPVEERKKLRPKALQDAYKATELEERWGKGWVRLAEAMTLANDEEAMSDVDENKREEGKKNTLEGIEEALENAVGLSEGKVKTEAQNMLEEVKKKLKA</sequence>
<reference evidence="4 5" key="1">
    <citation type="journal article" date="2020" name="ISME J.">
        <title>Uncovering the hidden diversity of litter-decomposition mechanisms in mushroom-forming fungi.</title>
        <authorList>
            <person name="Floudas D."/>
            <person name="Bentzer J."/>
            <person name="Ahren D."/>
            <person name="Johansson T."/>
            <person name="Persson P."/>
            <person name="Tunlid A."/>
        </authorList>
    </citation>
    <scope>NUCLEOTIDE SEQUENCE [LARGE SCALE GENOMIC DNA]</scope>
    <source>
        <strain evidence="4 5">CBS 291.85</strain>
    </source>
</reference>
<dbReference type="PANTHER" id="PTHR46115">
    <property type="entry name" value="THIOREDOXIN-LIKE PROTEIN 1"/>
    <property type="match status" value="1"/>
</dbReference>
<dbReference type="PROSITE" id="PS50005">
    <property type="entry name" value="TPR"/>
    <property type="match status" value="1"/>
</dbReference>
<dbReference type="EMBL" id="JAACJM010000052">
    <property type="protein sequence ID" value="KAF5357399.1"/>
    <property type="molecule type" value="Genomic_DNA"/>
</dbReference>
<evidence type="ECO:0000313" key="4">
    <source>
        <dbReference type="EMBL" id="KAF5357399.1"/>
    </source>
</evidence>
<dbReference type="OrthoDB" id="2121326at2759"/>
<dbReference type="PRINTS" id="PR00421">
    <property type="entry name" value="THIOREDOXIN"/>
</dbReference>
<dbReference type="InterPro" id="IPR011990">
    <property type="entry name" value="TPR-like_helical_dom_sf"/>
</dbReference>
<dbReference type="CDD" id="cd02947">
    <property type="entry name" value="TRX_family"/>
    <property type="match status" value="1"/>
</dbReference>
<dbReference type="InterPro" id="IPR036249">
    <property type="entry name" value="Thioredoxin-like_sf"/>
</dbReference>
<accession>A0A8H5LHK7</accession>
<organism evidence="4 5">
    <name type="scientific">Tetrapyrgos nigripes</name>
    <dbReference type="NCBI Taxonomy" id="182062"/>
    <lineage>
        <taxon>Eukaryota</taxon>
        <taxon>Fungi</taxon>
        <taxon>Dikarya</taxon>
        <taxon>Basidiomycota</taxon>
        <taxon>Agaricomycotina</taxon>
        <taxon>Agaricomycetes</taxon>
        <taxon>Agaricomycetidae</taxon>
        <taxon>Agaricales</taxon>
        <taxon>Marasmiineae</taxon>
        <taxon>Marasmiaceae</taxon>
        <taxon>Tetrapyrgos</taxon>
    </lineage>
</organism>
<keyword evidence="1" id="KW-1015">Disulfide bond</keyword>
<comment type="caution">
    <text evidence="4">The sequence shown here is derived from an EMBL/GenBank/DDBJ whole genome shotgun (WGS) entry which is preliminary data.</text>
</comment>
<feature type="domain" description="Thioredoxin" evidence="3">
    <location>
        <begin position="1"/>
        <end position="122"/>
    </location>
</feature>
<dbReference type="Gene3D" id="3.40.30.10">
    <property type="entry name" value="Glutaredoxin"/>
    <property type="match status" value="1"/>
</dbReference>
<dbReference type="Pfam" id="PF00085">
    <property type="entry name" value="Thioredoxin"/>
    <property type="match status" value="1"/>
</dbReference>
<dbReference type="InterPro" id="IPR017937">
    <property type="entry name" value="Thioredoxin_CS"/>
</dbReference>
<dbReference type="Proteomes" id="UP000559256">
    <property type="component" value="Unassembled WGS sequence"/>
</dbReference>
<dbReference type="PROSITE" id="PS51352">
    <property type="entry name" value="THIOREDOXIN_2"/>
    <property type="match status" value="1"/>
</dbReference>
<dbReference type="InterPro" id="IPR013766">
    <property type="entry name" value="Thioredoxin_domain"/>
</dbReference>
<dbReference type="PROSITE" id="PS00194">
    <property type="entry name" value="THIOREDOXIN_1"/>
    <property type="match status" value="1"/>
</dbReference>
<proteinExistence type="predicted"/>
<evidence type="ECO:0000259" key="3">
    <source>
        <dbReference type="PROSITE" id="PS51352"/>
    </source>
</evidence>
<protein>
    <recommendedName>
        <fullName evidence="3">Thioredoxin domain-containing protein</fullName>
    </recommendedName>
</protein>
<evidence type="ECO:0000313" key="5">
    <source>
        <dbReference type="Proteomes" id="UP000559256"/>
    </source>
</evidence>
<keyword evidence="5" id="KW-1185">Reference proteome</keyword>